<dbReference type="InterPro" id="IPR010920">
    <property type="entry name" value="LSM_dom_sf"/>
</dbReference>
<sequence length="582" mass="63550">MPPRAIGVSGNQFAPRGIARHDAMPSSRRTAFSLLAGFWVSLIVCLMMLSGVPTAFAQTSQPVAAPDAPAADLRYMDRPITTFRASLTGATPQQRADRSYAALDALPESILRLPTQAVQGSLGQNRGVVFRRGDRILFALLEGDVDEADNRPFDVIARETQTRLDAALAARQAQLHWPNIIRGILLSLLATAVLAILVWTAGRLQNRLQTRLQYAVEAHLLRRTSKTFDWTGSAFHLVRQIVQLLFLFFVAALIYVYLIYVLERFPVSEPMGERLSDFLWNLLNTFALGIVNAIPGLIAIAVIFLLTRALHNLINNVFAAIQQRHLNVPGLHPDTADASRRIVAIVVWALALTFAYPYFPGAQSDVFKGLSVLLGLMVSLGSAGIVNQLMSGIVVTYSRAFQAGDMVQIGDTAGVVVSVDTLSVKLTNVRQEEVTIPNAVVVGAIVHNFSSRDGKAPALVVTSVTIGYDTPWRQVQAMLCLAAARTHSIAQSPQPFVLQRSLSDFYIEYDLHVAPVNPAQRLLMLSELHSQIVDVFNEFGVQIMSPHFEEQPEAPVIIPPEGWTPSPAKPASDSGKTNGTEV</sequence>
<dbReference type="GO" id="GO:0008381">
    <property type="term" value="F:mechanosensitive monoatomic ion channel activity"/>
    <property type="evidence" value="ECO:0007669"/>
    <property type="project" value="InterPro"/>
</dbReference>
<keyword evidence="7" id="KW-0407">Ion channel</keyword>
<keyword evidence="7" id="KW-0813">Transport</keyword>
<dbReference type="Pfam" id="PF21082">
    <property type="entry name" value="MS_channel_3rd"/>
    <property type="match status" value="1"/>
</dbReference>
<dbReference type="InterPro" id="IPR045275">
    <property type="entry name" value="MscS_archaea/bacteria_type"/>
</dbReference>
<evidence type="ECO:0000256" key="3">
    <source>
        <dbReference type="ARBA" id="ARBA00022475"/>
    </source>
</evidence>
<evidence type="ECO:0000256" key="7">
    <source>
        <dbReference type="RuleBase" id="RU369025"/>
    </source>
</evidence>
<evidence type="ECO:0000313" key="11">
    <source>
        <dbReference type="EMBL" id="VVD63442.1"/>
    </source>
</evidence>
<evidence type="ECO:0000256" key="6">
    <source>
        <dbReference type="ARBA" id="ARBA00023136"/>
    </source>
</evidence>
<comment type="similarity">
    <text evidence="2 7">Belongs to the MscS (TC 1.A.23) family.</text>
</comment>
<dbReference type="GO" id="GO:0005886">
    <property type="term" value="C:plasma membrane"/>
    <property type="evidence" value="ECO:0007669"/>
    <property type="project" value="UniProtKB-SubCell"/>
</dbReference>
<dbReference type="InterPro" id="IPR023408">
    <property type="entry name" value="MscS_beta-dom_sf"/>
</dbReference>
<keyword evidence="7" id="KW-0406">Ion transport</keyword>
<evidence type="ECO:0000313" key="12">
    <source>
        <dbReference type="Proteomes" id="UP000366819"/>
    </source>
</evidence>
<gene>
    <name evidence="11" type="primary">mscM_1</name>
    <name evidence="11" type="ORF">PAQ31011_00217</name>
</gene>
<proteinExistence type="inferred from homology"/>
<dbReference type="AlphaFoldDB" id="A0A5E4RLZ6"/>
<keyword evidence="12" id="KW-1185">Reference proteome</keyword>
<dbReference type="PANTHER" id="PTHR30221">
    <property type="entry name" value="SMALL-CONDUCTANCE MECHANOSENSITIVE CHANNEL"/>
    <property type="match status" value="1"/>
</dbReference>
<accession>A0A5E4RLZ6</accession>
<comment type="subcellular location">
    <subcellularLocation>
        <location evidence="7">Cell inner membrane</location>
        <topology evidence="7">Multi-pass membrane protein</topology>
    </subcellularLocation>
    <subcellularLocation>
        <location evidence="1">Cell membrane</location>
        <topology evidence="1">Multi-pass membrane protein</topology>
    </subcellularLocation>
</comment>
<feature type="transmembrane region" description="Helical" evidence="7">
    <location>
        <begin position="30"/>
        <end position="52"/>
    </location>
</feature>
<evidence type="ECO:0000259" key="9">
    <source>
        <dbReference type="Pfam" id="PF00924"/>
    </source>
</evidence>
<dbReference type="InterPro" id="IPR049278">
    <property type="entry name" value="MS_channel_C"/>
</dbReference>
<feature type="region of interest" description="Disordered" evidence="8">
    <location>
        <begin position="558"/>
        <end position="582"/>
    </location>
</feature>
<keyword evidence="6 7" id="KW-0472">Membrane</keyword>
<evidence type="ECO:0000256" key="8">
    <source>
        <dbReference type="SAM" id="MobiDB-lite"/>
    </source>
</evidence>
<feature type="transmembrane region" description="Helical" evidence="7">
    <location>
        <begin position="244"/>
        <end position="262"/>
    </location>
</feature>
<dbReference type="Proteomes" id="UP000366819">
    <property type="component" value="Unassembled WGS sequence"/>
</dbReference>
<feature type="transmembrane region" description="Helical" evidence="7">
    <location>
        <begin position="342"/>
        <end position="359"/>
    </location>
</feature>
<feature type="transmembrane region" description="Helical" evidence="7">
    <location>
        <begin position="282"/>
        <end position="306"/>
    </location>
</feature>
<dbReference type="InterPro" id="IPR011066">
    <property type="entry name" value="MscS_channel_C_sf"/>
</dbReference>
<comment type="subunit">
    <text evidence="7">Homoheptamer.</text>
</comment>
<keyword evidence="4 7" id="KW-0812">Transmembrane</keyword>
<feature type="domain" description="Mechanosensitive ion channel MscS" evidence="9">
    <location>
        <begin position="385"/>
        <end position="450"/>
    </location>
</feature>
<evidence type="ECO:0000259" key="10">
    <source>
        <dbReference type="Pfam" id="PF21082"/>
    </source>
</evidence>
<comment type="function">
    <text evidence="7">Mechanosensitive channel that participates in the regulation of osmotic pressure changes within the cell, opening in response to stretch forces in the membrane lipid bilayer, without the need for other proteins. Contributes to normal resistance to hypoosmotic shock. Forms an ion channel of 1.0 nanosiemens conductance with a slight preference for anions.</text>
</comment>
<evidence type="ECO:0000256" key="4">
    <source>
        <dbReference type="ARBA" id="ARBA00022692"/>
    </source>
</evidence>
<dbReference type="InterPro" id="IPR006685">
    <property type="entry name" value="MscS_channel_2nd"/>
</dbReference>
<organism evidence="11 12">
    <name type="scientific">Pandoraea aquatica</name>
    <dbReference type="NCBI Taxonomy" id="2508290"/>
    <lineage>
        <taxon>Bacteria</taxon>
        <taxon>Pseudomonadati</taxon>
        <taxon>Pseudomonadota</taxon>
        <taxon>Betaproteobacteria</taxon>
        <taxon>Burkholderiales</taxon>
        <taxon>Burkholderiaceae</taxon>
        <taxon>Pandoraea</taxon>
    </lineage>
</organism>
<dbReference type="PANTHER" id="PTHR30221:SF18">
    <property type="entry name" value="SLL0590 PROTEIN"/>
    <property type="match status" value="1"/>
</dbReference>
<evidence type="ECO:0000256" key="5">
    <source>
        <dbReference type="ARBA" id="ARBA00022989"/>
    </source>
</evidence>
<dbReference type="Gene3D" id="1.10.287.1260">
    <property type="match status" value="1"/>
</dbReference>
<evidence type="ECO:0000256" key="1">
    <source>
        <dbReference type="ARBA" id="ARBA00004651"/>
    </source>
</evidence>
<feature type="transmembrane region" description="Helical" evidence="7">
    <location>
        <begin position="371"/>
        <end position="397"/>
    </location>
</feature>
<feature type="transmembrane region" description="Helical" evidence="7">
    <location>
        <begin position="180"/>
        <end position="201"/>
    </location>
</feature>
<dbReference type="EMBL" id="CABPSN010000001">
    <property type="protein sequence ID" value="VVD63442.1"/>
    <property type="molecule type" value="Genomic_DNA"/>
</dbReference>
<feature type="domain" description="Mechanosensitive ion channel MscS C-terminal" evidence="10">
    <location>
        <begin position="460"/>
        <end position="543"/>
    </location>
</feature>
<reference evidence="11 12" key="1">
    <citation type="submission" date="2019-08" db="EMBL/GenBank/DDBJ databases">
        <authorList>
            <person name="Peeters C."/>
        </authorList>
    </citation>
    <scope>NUCLEOTIDE SEQUENCE [LARGE SCALE GENOMIC DNA]</scope>
    <source>
        <strain evidence="11 12">LMG 31011</strain>
    </source>
</reference>
<keyword evidence="3" id="KW-1003">Cell membrane</keyword>
<dbReference type="Gene3D" id="2.30.30.60">
    <property type="match status" value="1"/>
</dbReference>
<dbReference type="Gene3D" id="3.30.70.100">
    <property type="match status" value="1"/>
</dbReference>
<protein>
    <recommendedName>
        <fullName evidence="7">Small-conductance mechanosensitive channel</fullName>
    </recommendedName>
</protein>
<dbReference type="Pfam" id="PF00924">
    <property type="entry name" value="MS_channel_2nd"/>
    <property type="match status" value="1"/>
</dbReference>
<dbReference type="SUPFAM" id="SSF82689">
    <property type="entry name" value="Mechanosensitive channel protein MscS (YggB), C-terminal domain"/>
    <property type="match status" value="1"/>
</dbReference>
<evidence type="ECO:0000256" key="2">
    <source>
        <dbReference type="ARBA" id="ARBA00008017"/>
    </source>
</evidence>
<keyword evidence="7" id="KW-0997">Cell inner membrane</keyword>
<comment type="caution">
    <text evidence="7">Lacks conserved residue(s) required for the propagation of feature annotation.</text>
</comment>
<name>A0A5E4RLZ6_9BURK</name>
<keyword evidence="5 7" id="KW-1133">Transmembrane helix</keyword>
<dbReference type="SUPFAM" id="SSF50182">
    <property type="entry name" value="Sm-like ribonucleoproteins"/>
    <property type="match status" value="1"/>
</dbReference>